<gene>
    <name evidence="2" type="ORF">KA717_00415</name>
</gene>
<name>A0A977KX45_9CYAN</name>
<organism evidence="2">
    <name type="scientific">Woronichinia naegeliana WA131</name>
    <dbReference type="NCBI Taxonomy" id="2824559"/>
    <lineage>
        <taxon>Bacteria</taxon>
        <taxon>Bacillati</taxon>
        <taxon>Cyanobacteriota</taxon>
        <taxon>Cyanophyceae</taxon>
        <taxon>Synechococcales</taxon>
        <taxon>Coelosphaeriaceae</taxon>
        <taxon>Woronichinia</taxon>
    </lineage>
</organism>
<dbReference type="KEGG" id="wna:KA717_00415"/>
<accession>A0A977KX45</accession>
<dbReference type="Gene3D" id="3.40.50.300">
    <property type="entry name" value="P-loop containing nucleotide triphosphate hydrolases"/>
    <property type="match status" value="1"/>
</dbReference>
<reference evidence="2" key="1">
    <citation type="submission" date="2021-04" db="EMBL/GenBank/DDBJ databases">
        <title>Genome sequence of Woronichinia naegeliana from Washington state freshwater lake bloom.</title>
        <authorList>
            <person name="Dreher T.W."/>
        </authorList>
    </citation>
    <scope>NUCLEOTIDE SEQUENCE</scope>
    <source>
        <strain evidence="2">WA131</strain>
    </source>
</reference>
<dbReference type="Pfam" id="PF13175">
    <property type="entry name" value="AAA_15"/>
    <property type="match status" value="1"/>
</dbReference>
<evidence type="ECO:0000313" key="2">
    <source>
        <dbReference type="EMBL" id="UXE61519.1"/>
    </source>
</evidence>
<dbReference type="PANTHER" id="PTHR43581:SF4">
    <property type="entry name" value="ATP_GTP PHOSPHATASE"/>
    <property type="match status" value="1"/>
</dbReference>
<dbReference type="PANTHER" id="PTHR43581">
    <property type="entry name" value="ATP/GTP PHOSPHATASE"/>
    <property type="match status" value="1"/>
</dbReference>
<dbReference type="InterPro" id="IPR041685">
    <property type="entry name" value="AAA_GajA/Old/RecF-like"/>
</dbReference>
<dbReference type="AlphaFoldDB" id="A0A977KX45"/>
<dbReference type="InterPro" id="IPR027417">
    <property type="entry name" value="P-loop_NTPase"/>
</dbReference>
<proteinExistence type="predicted"/>
<sequence>MLIRDLTIQGYRCFEDFSMDGLTRVNLLVGNNNSGKTSFLEAVYLLVNQPTFNSKNLGKILKELFENRNEFSQHIENYESYEGESTYVQKKYFIDRLFYGYGRNNLDESSIFSHHDHIISTKITKNEYDEEHISLWYSNNRLMFEMDTDKKRVIETCFKFNFHGLINEFAYQLDESFSEDYIKHKTFFYEEIQSSLFLSNYQINLEKVSSVWDEIELTPKEDIVIEALRIILPTVDRIGFSVNEGFNNIRLKVKDHQKPIPLSSMGYGMNRILNLAIALVSTEKGVLLIDEIETGLHYEAQLDMWRLVLKTAQDLDVQVFATTHSWDCIAAFKEALQELEDQSVAKLFRLDSKYGKLRAVEYDAEEIRIAVNQGVEVR</sequence>
<dbReference type="InterPro" id="IPR051396">
    <property type="entry name" value="Bact_Antivir_Def_Nuclease"/>
</dbReference>
<evidence type="ECO:0000259" key="1">
    <source>
        <dbReference type="Pfam" id="PF13175"/>
    </source>
</evidence>
<dbReference type="EMBL" id="CP073041">
    <property type="protein sequence ID" value="UXE61519.1"/>
    <property type="molecule type" value="Genomic_DNA"/>
</dbReference>
<dbReference type="Proteomes" id="UP001065613">
    <property type="component" value="Chromosome"/>
</dbReference>
<dbReference type="SUPFAM" id="SSF52540">
    <property type="entry name" value="P-loop containing nucleoside triphosphate hydrolases"/>
    <property type="match status" value="1"/>
</dbReference>
<feature type="domain" description="Endonuclease GajA/Old nuclease/RecF-like AAA" evidence="1">
    <location>
        <begin position="1"/>
        <end position="329"/>
    </location>
</feature>
<protein>
    <submittedName>
        <fullName evidence="2">AAA family ATPase</fullName>
    </submittedName>
</protein>